<sequence>MTERVKYRLLEMVPATLTWAVFLLIIILSFLAPIAAIYVIITFDFLWLIRIVYFVFYLLHSWIKYRKAIKIDWLAKLKSMENYGRLYHLVLLPSYKEPKEVIAATTAAIARCAYDKKKMIIVWTREERGEVTEYKKWAAELKEKYQATFAALEFYIHPLPPPDEVQGKSSNAKWAVKKAQREIVDPRGLNYDNVILSSFDSDTIPHKNFFAALSYTYLTQDKPVQTAYQPMAVYLNNIWDAPSFSRVVSNSTTFWLMAEMARPERLMTCFSHSMSFAALVAVDFWDTTSIVEDSRIWLQCFYHYGGDYKTVPIYVPVSMDTVMGDNVVETIKYQYRQMRRWASAVEHFPYQVINWVRYKNVNVWKKFRTLFMLVEGELSWATAPIIILIMGWLPLKVATARGISAVLVQQAPFILERLMNFSMVGIIIAGIIGTSIMPRRPRTKKGAWRWLLVIAQWMLVPVTMVVFGSIPAIEAQTRLALGKYLGFDVTKKVRK</sequence>
<proteinExistence type="predicted"/>
<keyword evidence="1" id="KW-1133">Transmembrane helix</keyword>
<dbReference type="STRING" id="1805236.AUK13_02925"/>
<feature type="transmembrane region" description="Helical" evidence="1">
    <location>
        <begin position="378"/>
        <end position="398"/>
    </location>
</feature>
<dbReference type="Proteomes" id="UP000183922">
    <property type="component" value="Unassembled WGS sequence"/>
</dbReference>
<reference evidence="2 3" key="1">
    <citation type="journal article" date="2016" name="Environ. Microbiol.">
        <title>Genomic resolution of a cold subsurface aquifer community provides metabolic insights for novel microbes adapted to high CO concentrations.</title>
        <authorList>
            <person name="Probst A.J."/>
            <person name="Castelle C.J."/>
            <person name="Singh A."/>
            <person name="Brown C.T."/>
            <person name="Anantharaman K."/>
            <person name="Sharon I."/>
            <person name="Hug L.A."/>
            <person name="Burstein D."/>
            <person name="Emerson J.B."/>
            <person name="Thomas B.C."/>
            <person name="Banfield J.F."/>
        </authorList>
    </citation>
    <scope>NUCLEOTIDE SEQUENCE [LARGE SCALE GENOMIC DNA]</scope>
    <source>
        <strain evidence="2">CG2_30_39_24</strain>
    </source>
</reference>
<evidence type="ECO:0000313" key="2">
    <source>
        <dbReference type="EMBL" id="OIP55352.1"/>
    </source>
</evidence>
<feature type="transmembrane region" description="Helical" evidence="1">
    <location>
        <begin position="418"/>
        <end position="438"/>
    </location>
</feature>
<dbReference type="SUPFAM" id="SSF53448">
    <property type="entry name" value="Nucleotide-diphospho-sugar transferases"/>
    <property type="match status" value="1"/>
</dbReference>
<dbReference type="InterPro" id="IPR029044">
    <property type="entry name" value="Nucleotide-diphossugar_trans"/>
</dbReference>
<keyword evidence="1" id="KW-0472">Membrane</keyword>
<protein>
    <recommendedName>
        <fullName evidence="4">Glycosyltransferase 2-like domain-containing protein</fullName>
    </recommendedName>
</protein>
<name>A0A1J5FK17_9BACT</name>
<feature type="transmembrane region" description="Helical" evidence="1">
    <location>
        <begin position="37"/>
        <end position="59"/>
    </location>
</feature>
<gene>
    <name evidence="2" type="ORF">AUK13_02925</name>
</gene>
<feature type="transmembrane region" description="Helical" evidence="1">
    <location>
        <begin position="450"/>
        <end position="473"/>
    </location>
</feature>
<evidence type="ECO:0000313" key="3">
    <source>
        <dbReference type="Proteomes" id="UP000183922"/>
    </source>
</evidence>
<dbReference type="Gene3D" id="3.90.550.10">
    <property type="entry name" value="Spore Coat Polysaccharide Biosynthesis Protein SpsA, Chain A"/>
    <property type="match status" value="1"/>
</dbReference>
<keyword evidence="1" id="KW-0812">Transmembrane</keyword>
<dbReference type="PANTHER" id="PTHR36851:SF1">
    <property type="entry name" value="GLYCO_TRANS_2-LIKE DOMAIN-CONTAINING PROTEIN"/>
    <property type="match status" value="1"/>
</dbReference>
<evidence type="ECO:0000256" key="1">
    <source>
        <dbReference type="SAM" id="Phobius"/>
    </source>
</evidence>
<dbReference type="AlphaFoldDB" id="A0A1J5FK17"/>
<accession>A0A1J5FK17</accession>
<evidence type="ECO:0008006" key="4">
    <source>
        <dbReference type="Google" id="ProtNLM"/>
    </source>
</evidence>
<dbReference type="PANTHER" id="PTHR36851">
    <property type="entry name" value="UNNAMED PRODUCT"/>
    <property type="match status" value="1"/>
</dbReference>
<organism evidence="2 3">
    <name type="scientific">Candidatus Kuenenbacteria bacterium CG2_30_39_24</name>
    <dbReference type="NCBI Taxonomy" id="1805236"/>
    <lineage>
        <taxon>Bacteria</taxon>
        <taxon>Candidatus Kueneniibacteriota</taxon>
    </lineage>
</organism>
<comment type="caution">
    <text evidence="2">The sequence shown here is derived from an EMBL/GenBank/DDBJ whole genome shotgun (WGS) entry which is preliminary data.</text>
</comment>
<feature type="transmembrane region" description="Helical" evidence="1">
    <location>
        <begin position="12"/>
        <end position="31"/>
    </location>
</feature>
<dbReference type="EMBL" id="MNYR01000047">
    <property type="protein sequence ID" value="OIP55352.1"/>
    <property type="molecule type" value="Genomic_DNA"/>
</dbReference>